<evidence type="ECO:0000313" key="5">
    <source>
        <dbReference type="Proteomes" id="UP000663829"/>
    </source>
</evidence>
<comment type="caution">
    <text evidence="3">The sequence shown here is derived from an EMBL/GenBank/DDBJ whole genome shotgun (WGS) entry which is preliminary data.</text>
</comment>
<reference evidence="3" key="1">
    <citation type="submission" date="2021-02" db="EMBL/GenBank/DDBJ databases">
        <authorList>
            <person name="Nowell W R."/>
        </authorList>
    </citation>
    <scope>NUCLEOTIDE SEQUENCE</scope>
</reference>
<dbReference type="EMBL" id="CAJOBC010000464">
    <property type="protein sequence ID" value="CAF3589672.1"/>
    <property type="molecule type" value="Genomic_DNA"/>
</dbReference>
<keyword evidence="1" id="KW-0175">Coiled coil</keyword>
<dbReference type="Proteomes" id="UP000663829">
    <property type="component" value="Unassembled WGS sequence"/>
</dbReference>
<dbReference type="SMART" id="SM00005">
    <property type="entry name" value="DEATH"/>
    <property type="match status" value="1"/>
</dbReference>
<dbReference type="SUPFAM" id="SSF47986">
    <property type="entry name" value="DEATH domain"/>
    <property type="match status" value="1"/>
</dbReference>
<evidence type="ECO:0000256" key="1">
    <source>
        <dbReference type="SAM" id="Coils"/>
    </source>
</evidence>
<evidence type="ECO:0000259" key="2">
    <source>
        <dbReference type="PROSITE" id="PS50017"/>
    </source>
</evidence>
<dbReference type="GO" id="GO:0007165">
    <property type="term" value="P:signal transduction"/>
    <property type="evidence" value="ECO:0007669"/>
    <property type="project" value="InterPro"/>
</dbReference>
<dbReference type="InterPro" id="IPR000488">
    <property type="entry name" value="Death_dom"/>
</dbReference>
<dbReference type="InterPro" id="IPR011029">
    <property type="entry name" value="DEATH-like_dom_sf"/>
</dbReference>
<evidence type="ECO:0000313" key="3">
    <source>
        <dbReference type="EMBL" id="CAF0804218.1"/>
    </source>
</evidence>
<protein>
    <recommendedName>
        <fullName evidence="2">Death domain-containing protein</fullName>
    </recommendedName>
</protein>
<dbReference type="EMBL" id="CAJNOQ010000463">
    <property type="protein sequence ID" value="CAF0804218.1"/>
    <property type="molecule type" value="Genomic_DNA"/>
</dbReference>
<organism evidence="3 5">
    <name type="scientific">Didymodactylos carnosus</name>
    <dbReference type="NCBI Taxonomy" id="1234261"/>
    <lineage>
        <taxon>Eukaryota</taxon>
        <taxon>Metazoa</taxon>
        <taxon>Spiralia</taxon>
        <taxon>Gnathifera</taxon>
        <taxon>Rotifera</taxon>
        <taxon>Eurotatoria</taxon>
        <taxon>Bdelloidea</taxon>
        <taxon>Philodinida</taxon>
        <taxon>Philodinidae</taxon>
        <taxon>Didymodactylos</taxon>
    </lineage>
</organism>
<dbReference type="PROSITE" id="PS50017">
    <property type="entry name" value="DEATH_DOMAIN"/>
    <property type="match status" value="1"/>
</dbReference>
<gene>
    <name evidence="3" type="ORF">GPM918_LOCUS3684</name>
    <name evidence="4" type="ORF">SRO942_LOCUS3692</name>
</gene>
<dbReference type="Gene3D" id="1.10.533.10">
    <property type="entry name" value="Death Domain, Fas"/>
    <property type="match status" value="1"/>
</dbReference>
<keyword evidence="5" id="KW-1185">Reference proteome</keyword>
<dbReference type="Pfam" id="PF00531">
    <property type="entry name" value="Death"/>
    <property type="match status" value="1"/>
</dbReference>
<accession>A0A813SZQ5</accession>
<sequence length="669" mass="79231">MYTTTSQIEGTDVSSKVSWDTTVEPRNYDQIYHYVLEVLQGCSNMVDAFEREYYQQSVSETLSSLTNNTSQQQQQKSVATLISWSKPLNDLRKASYISEIRNGKLIRDLLKDIRTSVITNTVSDEGVILIKRILDCTTDILYSKIPILAQKMDEITNLMNQYFLSFYQNDNSQDNTDKKKKKKKPDAHVETAFTYEKSRQQHVSQVNRSMKLLREMSERVEESKGIVLSQLSKECQELAVRCDCDKLPYILALPECFIEARRAIAELHTWIQDDQKYNQFVLMSMKTLGEKQIEAKKHYLHAKSNMSHCEHRADSYRLQISKLDEEMNNGQAKRISLELRLADKERLYVSKRLTYEVYQEQCEKMLKYPDQYAETKLSLEKFQQEIKQFEKELPKLQQVINTIKSRLNHFEEQKQVIEQMRIHLKELDAEVQLALEDKILKENEFTRIEKSLHLMKQIHRFRSSNDLVQKIYHALPVKPKRTKADQNGEILDDDDVSKALRLVSKHIGRDWNRLYWQLPFYPPRGNEEKSNDIKHIDHKYHRGDVFHDQAIDCLTKWRRYHTRSKVEDIVTALSKIRRYDLVQLIDKRILKPRRQVYDDVEEIDPRKKEIDDLNKKLNKLFDKIKTGQIQTYETYVYSSIGLDKVNPYDLEISNRPTRIDYTRADVREE</sequence>
<dbReference type="CDD" id="cd01670">
    <property type="entry name" value="Death"/>
    <property type="match status" value="1"/>
</dbReference>
<feature type="domain" description="Death" evidence="2">
    <location>
        <begin position="496"/>
        <end position="589"/>
    </location>
</feature>
<dbReference type="Proteomes" id="UP000681722">
    <property type="component" value="Unassembled WGS sequence"/>
</dbReference>
<dbReference type="AlphaFoldDB" id="A0A813SZQ5"/>
<proteinExistence type="predicted"/>
<name>A0A813SZQ5_9BILA</name>
<feature type="coiled-coil region" evidence="1">
    <location>
        <begin position="372"/>
        <end position="444"/>
    </location>
</feature>
<dbReference type="OrthoDB" id="6286837at2759"/>
<evidence type="ECO:0000313" key="4">
    <source>
        <dbReference type="EMBL" id="CAF3589672.1"/>
    </source>
</evidence>